<proteinExistence type="predicted"/>
<evidence type="ECO:0000313" key="2">
    <source>
        <dbReference type="EMBL" id="GIH40906.1"/>
    </source>
</evidence>
<dbReference type="Gene3D" id="3.10.450.50">
    <property type="match status" value="1"/>
</dbReference>
<dbReference type="RefSeq" id="WP_204058291.1">
    <property type="nucleotide sequence ID" value="NZ_BAAAGP010000014.1"/>
</dbReference>
<evidence type="ECO:0000313" key="3">
    <source>
        <dbReference type="Proteomes" id="UP000603904"/>
    </source>
</evidence>
<dbReference type="SUPFAM" id="SSF54427">
    <property type="entry name" value="NTF2-like"/>
    <property type="match status" value="1"/>
</dbReference>
<feature type="domain" description="SnoaL-like" evidence="1">
    <location>
        <begin position="11"/>
        <end position="123"/>
    </location>
</feature>
<organism evidence="2 3">
    <name type="scientific">Microbispora corallina</name>
    <dbReference type="NCBI Taxonomy" id="83302"/>
    <lineage>
        <taxon>Bacteria</taxon>
        <taxon>Bacillati</taxon>
        <taxon>Actinomycetota</taxon>
        <taxon>Actinomycetes</taxon>
        <taxon>Streptosporangiales</taxon>
        <taxon>Streptosporangiaceae</taxon>
        <taxon>Microbispora</taxon>
    </lineage>
</organism>
<gene>
    <name evidence="2" type="ORF">Mco01_39060</name>
</gene>
<dbReference type="Pfam" id="PF12680">
    <property type="entry name" value="SnoaL_2"/>
    <property type="match status" value="1"/>
</dbReference>
<reference evidence="2 3" key="1">
    <citation type="submission" date="2021-01" db="EMBL/GenBank/DDBJ databases">
        <title>Whole genome shotgun sequence of Microbispora corallina NBRC 16416.</title>
        <authorList>
            <person name="Komaki H."/>
            <person name="Tamura T."/>
        </authorList>
    </citation>
    <scope>NUCLEOTIDE SEQUENCE [LARGE SCALE GENOMIC DNA]</scope>
    <source>
        <strain evidence="2 3">NBRC 16416</strain>
    </source>
</reference>
<dbReference type="PANTHER" id="PTHR38436">
    <property type="entry name" value="POLYKETIDE CYCLASE SNOAL-LIKE DOMAIN"/>
    <property type="match status" value="1"/>
</dbReference>
<name>A0ABQ4G1F2_9ACTN</name>
<sequence>MPDVVNAVSVVDRFFTAYNAHDPEAVLSCFAPQAASVGPPGQSDNRDQILSYHELIWTAFPDVTLTVWQTITEGDEVAATSMAAGTHTGPFTLPDGEVLQGTGRRATARVCWVFGVENGLIVSQQVFYDQLEVYAQLGLSCPAPVHRP</sequence>
<dbReference type="InterPro" id="IPR037401">
    <property type="entry name" value="SnoaL-like"/>
</dbReference>
<dbReference type="InterPro" id="IPR032710">
    <property type="entry name" value="NTF2-like_dom_sf"/>
</dbReference>
<accession>A0ABQ4G1F2</accession>
<evidence type="ECO:0000259" key="1">
    <source>
        <dbReference type="Pfam" id="PF12680"/>
    </source>
</evidence>
<dbReference type="EMBL" id="BOOC01000017">
    <property type="protein sequence ID" value="GIH40906.1"/>
    <property type="molecule type" value="Genomic_DNA"/>
</dbReference>
<dbReference type="InterPro" id="IPR009959">
    <property type="entry name" value="Cyclase_SnoaL-like"/>
</dbReference>
<dbReference type="Proteomes" id="UP000603904">
    <property type="component" value="Unassembled WGS sequence"/>
</dbReference>
<comment type="caution">
    <text evidence="2">The sequence shown here is derived from an EMBL/GenBank/DDBJ whole genome shotgun (WGS) entry which is preliminary data.</text>
</comment>
<dbReference type="PANTHER" id="PTHR38436:SF1">
    <property type="entry name" value="ESTER CYCLASE"/>
    <property type="match status" value="1"/>
</dbReference>
<protein>
    <recommendedName>
        <fullName evidence="1">SnoaL-like domain-containing protein</fullName>
    </recommendedName>
</protein>
<keyword evidence="3" id="KW-1185">Reference proteome</keyword>